<dbReference type="InterPro" id="IPR015046">
    <property type="entry name" value="LciA_Immunity-like"/>
</dbReference>
<dbReference type="RefSeq" id="WP_143920716.1">
    <property type="nucleotide sequence ID" value="NZ_CABEHT010000001.1"/>
</dbReference>
<accession>A0A4U9XIC9</accession>
<gene>
    <name evidence="1" type="ORF">NCTC5386_00742</name>
</gene>
<dbReference type="AlphaFoldDB" id="A0A4U9XIC9"/>
<evidence type="ECO:0000313" key="2">
    <source>
        <dbReference type="Proteomes" id="UP000394068"/>
    </source>
</evidence>
<protein>
    <submittedName>
        <fullName evidence="1">Bacteriocin immunity protein</fullName>
    </submittedName>
</protein>
<reference evidence="1 2" key="1">
    <citation type="submission" date="2019-05" db="EMBL/GenBank/DDBJ databases">
        <authorList>
            <consortium name="Pathogen Informatics"/>
        </authorList>
    </citation>
    <scope>NUCLEOTIDE SEQUENCE [LARGE SCALE GENOMIC DNA]</scope>
    <source>
        <strain evidence="1 2">NCTC5386</strain>
    </source>
</reference>
<dbReference type="InterPro" id="IPR053739">
    <property type="entry name" value="Bact_Immunity_Domain_sf"/>
</dbReference>
<dbReference type="GO" id="GO:0030153">
    <property type="term" value="P:bacteriocin immunity"/>
    <property type="evidence" value="ECO:0007669"/>
    <property type="project" value="InterPro"/>
</dbReference>
<name>A0A4U9XIC9_9STRE</name>
<sequence length="99" mass="11356">MSALKWFSGGKNRKKEAVRILDLLIDSHAQGYNQSQHFIKVLHQYQDELHSNGTSVLLILSRMNIELASAFKEGKITVTTQESAYLKQLRAVSNIRYDY</sequence>
<dbReference type="EMBL" id="CABEHT010000001">
    <property type="protein sequence ID" value="VTS12910.1"/>
    <property type="molecule type" value="Genomic_DNA"/>
</dbReference>
<dbReference type="Gene3D" id="1.20.1440.140">
    <property type="match status" value="1"/>
</dbReference>
<organism evidence="1 2">
    <name type="scientific">Streptococcus pseudoporcinus</name>
    <dbReference type="NCBI Taxonomy" id="361101"/>
    <lineage>
        <taxon>Bacteria</taxon>
        <taxon>Bacillati</taxon>
        <taxon>Bacillota</taxon>
        <taxon>Bacilli</taxon>
        <taxon>Lactobacillales</taxon>
        <taxon>Streptococcaceae</taxon>
        <taxon>Streptococcus</taxon>
    </lineage>
</organism>
<dbReference type="Proteomes" id="UP000394068">
    <property type="component" value="Unassembled WGS sequence"/>
</dbReference>
<dbReference type="Pfam" id="PF08951">
    <property type="entry name" value="EntA_Immun"/>
    <property type="match status" value="1"/>
</dbReference>
<proteinExistence type="predicted"/>
<evidence type="ECO:0000313" key="1">
    <source>
        <dbReference type="EMBL" id="VTS12910.1"/>
    </source>
</evidence>